<dbReference type="InterPro" id="IPR018727">
    <property type="entry name" value="DUF2267"/>
</dbReference>
<evidence type="ECO:0000313" key="2">
    <source>
        <dbReference type="Proteomes" id="UP001500908"/>
    </source>
</evidence>
<protein>
    <recommendedName>
        <fullName evidence="3">DUF2267 domain-containing protein</fullName>
    </recommendedName>
</protein>
<reference evidence="2" key="1">
    <citation type="journal article" date="2019" name="Int. J. Syst. Evol. Microbiol.">
        <title>The Global Catalogue of Microorganisms (GCM) 10K type strain sequencing project: providing services to taxonomists for standard genome sequencing and annotation.</title>
        <authorList>
            <consortium name="The Broad Institute Genomics Platform"/>
            <consortium name="The Broad Institute Genome Sequencing Center for Infectious Disease"/>
            <person name="Wu L."/>
            <person name="Ma J."/>
        </authorList>
    </citation>
    <scope>NUCLEOTIDE SEQUENCE [LARGE SCALE GENOMIC DNA]</scope>
    <source>
        <strain evidence="2">JCM 17137</strain>
    </source>
</reference>
<dbReference type="Proteomes" id="UP001500908">
    <property type="component" value="Unassembled WGS sequence"/>
</dbReference>
<comment type="caution">
    <text evidence="1">The sequence shown here is derived from an EMBL/GenBank/DDBJ whole genome shotgun (WGS) entry which is preliminary data.</text>
</comment>
<dbReference type="Pfam" id="PF10025">
    <property type="entry name" value="DUF2267"/>
    <property type="match status" value="1"/>
</dbReference>
<evidence type="ECO:0000313" key="1">
    <source>
        <dbReference type="EMBL" id="GAA3752416.1"/>
    </source>
</evidence>
<sequence length="131" mass="14293">MQPEYSDSAMDDFLARVQQQSGLTSREEADQVTRATLTALGERISGGQMSDLAALLPRQLTPEVEHGRGQAKSFDKGAFLDRVSGDIGTTDLDAVERETRGVLRTLQEWAPEGEVDNTLAQLPPELAGMFE</sequence>
<accession>A0ABP7FZJ8</accession>
<dbReference type="Gene3D" id="1.10.490.110">
    <property type="entry name" value="Uncharacterized conserved protein DUF2267"/>
    <property type="match status" value="1"/>
</dbReference>
<gene>
    <name evidence="1" type="ORF">GCM10022402_34180</name>
</gene>
<dbReference type="RefSeq" id="WP_344973034.1">
    <property type="nucleotide sequence ID" value="NZ_BAABDD010000017.1"/>
</dbReference>
<keyword evidence="2" id="KW-1185">Reference proteome</keyword>
<name>A0ABP7FZJ8_9ACTN</name>
<organism evidence="1 2">
    <name type="scientific">Salinactinospora qingdaonensis</name>
    <dbReference type="NCBI Taxonomy" id="702744"/>
    <lineage>
        <taxon>Bacteria</taxon>
        <taxon>Bacillati</taxon>
        <taxon>Actinomycetota</taxon>
        <taxon>Actinomycetes</taxon>
        <taxon>Streptosporangiales</taxon>
        <taxon>Nocardiopsidaceae</taxon>
        <taxon>Salinactinospora</taxon>
    </lineage>
</organism>
<dbReference type="InterPro" id="IPR038282">
    <property type="entry name" value="DUF2267_sf"/>
</dbReference>
<evidence type="ECO:0008006" key="3">
    <source>
        <dbReference type="Google" id="ProtNLM"/>
    </source>
</evidence>
<proteinExistence type="predicted"/>
<dbReference type="EMBL" id="BAABDD010000017">
    <property type="protein sequence ID" value="GAA3752416.1"/>
    <property type="molecule type" value="Genomic_DNA"/>
</dbReference>